<dbReference type="GO" id="GO:0070682">
    <property type="term" value="P:proteasome regulatory particle assembly"/>
    <property type="evidence" value="ECO:0007669"/>
    <property type="project" value="InterPro"/>
</dbReference>
<comment type="caution">
    <text evidence="6">The sequence shown here is derived from an EMBL/GenBank/DDBJ whole genome shotgun (WGS) entry which is preliminary data.</text>
</comment>
<dbReference type="GO" id="GO:0000502">
    <property type="term" value="C:proteasome complex"/>
    <property type="evidence" value="ECO:0007669"/>
    <property type="project" value="UniProtKB-KW"/>
</dbReference>
<reference evidence="6 7" key="1">
    <citation type="submission" date="2016-04" db="EMBL/GenBank/DDBJ databases">
        <title>Evolutionary innovation and constraint leading to complex multicellularity in the Ascomycota.</title>
        <authorList>
            <person name="Cisse O."/>
            <person name="Nguyen A."/>
            <person name="Hewitt D.A."/>
            <person name="Jedd G."/>
            <person name="Stajich J.E."/>
        </authorList>
    </citation>
    <scope>NUCLEOTIDE SEQUENCE [LARGE SCALE GENOMIC DNA]</scope>
    <source>
        <strain evidence="6 7">DAH-3</strain>
    </source>
</reference>
<keyword evidence="7" id="KW-1185">Reference proteome</keyword>
<dbReference type="OrthoDB" id="72325at2759"/>
<proteinExistence type="inferred from homology"/>
<evidence type="ECO:0000256" key="1">
    <source>
        <dbReference type="ARBA" id="ARBA00005256"/>
    </source>
</evidence>
<name>A0A1U7LQE2_NEOID</name>
<organism evidence="6 7">
    <name type="scientific">Neolecta irregularis (strain DAH-3)</name>
    <dbReference type="NCBI Taxonomy" id="1198029"/>
    <lineage>
        <taxon>Eukaryota</taxon>
        <taxon>Fungi</taxon>
        <taxon>Dikarya</taxon>
        <taxon>Ascomycota</taxon>
        <taxon>Taphrinomycotina</taxon>
        <taxon>Neolectales</taxon>
        <taxon>Neolectaceae</taxon>
        <taxon>Neolecta</taxon>
    </lineage>
</organism>
<dbReference type="EMBL" id="LXFE01000593">
    <property type="protein sequence ID" value="OLL24864.1"/>
    <property type="molecule type" value="Genomic_DNA"/>
</dbReference>
<dbReference type="GO" id="GO:0005634">
    <property type="term" value="C:nucleus"/>
    <property type="evidence" value="ECO:0007669"/>
    <property type="project" value="TreeGrafter"/>
</dbReference>
<keyword evidence="2" id="KW-0143">Chaperone</keyword>
<dbReference type="STRING" id="1198029.A0A1U7LQE2"/>
<keyword evidence="6" id="KW-0647">Proteasome</keyword>
<sequence length="283" mass="31493">MGLDLHDPSVRHFESSSTSLNDLILQKDALESEINELLSVLTSQNVDMKTPLIDQEGFPRDDIDVAQVRTVRARLVCLRNDHKNLMAKIEAGLHEKFSKTPSPGTQVNPSTQAAGVRSDNLVVESAFAVIDDVIDGSPAFTAGLQKNDLIIKFGSVHAGNHENLSKIANLVSSSLGRKIIVTVDRMEKRIRLELMPNIEWGGRGSLGFVNHVNDIHMTGVTFFLYSTYDSIYGCWRCLENIFCVCRSFSKRPSYVLLLNKLNSVVEFRWGAVVENRSSNDVSQ</sequence>
<dbReference type="PANTHER" id="PTHR12651">
    <property type="entry name" value="26S PROTEASOME NON-ATPASE REGULATORY SUBUNIT 9"/>
    <property type="match status" value="1"/>
</dbReference>
<dbReference type="InterPro" id="IPR035269">
    <property type="entry name" value="PSMD9"/>
</dbReference>
<evidence type="ECO:0000256" key="3">
    <source>
        <dbReference type="ARBA" id="ARBA00068021"/>
    </source>
</evidence>
<evidence type="ECO:0000313" key="7">
    <source>
        <dbReference type="Proteomes" id="UP000186594"/>
    </source>
</evidence>
<gene>
    <name evidence="6" type="ORF">NEOLI_002911</name>
</gene>
<dbReference type="OMA" id="DWGGRGM"/>
<feature type="domain" description="Nas2 N-terminal" evidence="5">
    <location>
        <begin position="20"/>
        <end position="98"/>
    </location>
</feature>
<accession>A0A1U7LQE2</accession>
<dbReference type="SUPFAM" id="SSF50156">
    <property type="entry name" value="PDZ domain-like"/>
    <property type="match status" value="1"/>
</dbReference>
<dbReference type="InterPro" id="IPR040815">
    <property type="entry name" value="Nas2_N"/>
</dbReference>
<dbReference type="FunFam" id="2.30.42.10:FF:000107">
    <property type="entry name" value="26S proteasome non-ATPase regulatory subunit 9"/>
    <property type="match status" value="1"/>
</dbReference>
<dbReference type="AlphaFoldDB" id="A0A1U7LQE2"/>
<evidence type="ECO:0000259" key="5">
    <source>
        <dbReference type="Pfam" id="PF18265"/>
    </source>
</evidence>
<dbReference type="Pfam" id="PF18265">
    <property type="entry name" value="Nas2_N"/>
    <property type="match status" value="1"/>
</dbReference>
<dbReference type="Pfam" id="PF17820">
    <property type="entry name" value="PDZ_6"/>
    <property type="match status" value="1"/>
</dbReference>
<dbReference type="InterPro" id="IPR036034">
    <property type="entry name" value="PDZ_sf"/>
</dbReference>
<feature type="domain" description="PDZ" evidence="4">
    <location>
        <begin position="129"/>
        <end position="185"/>
    </location>
</feature>
<protein>
    <recommendedName>
        <fullName evidence="3">Probable 26S proteasome regulatory subunit p27</fullName>
    </recommendedName>
</protein>
<evidence type="ECO:0000313" key="6">
    <source>
        <dbReference type="EMBL" id="OLL24864.1"/>
    </source>
</evidence>
<dbReference type="PANTHER" id="PTHR12651:SF1">
    <property type="entry name" value="26S PROTEASOME NON-ATPASE REGULATORY SUBUNIT 9"/>
    <property type="match status" value="1"/>
</dbReference>
<dbReference type="Proteomes" id="UP000186594">
    <property type="component" value="Unassembled WGS sequence"/>
</dbReference>
<evidence type="ECO:0000259" key="4">
    <source>
        <dbReference type="Pfam" id="PF17820"/>
    </source>
</evidence>
<dbReference type="InterPro" id="IPR041489">
    <property type="entry name" value="PDZ_6"/>
</dbReference>
<dbReference type="Gene3D" id="2.30.42.10">
    <property type="match status" value="1"/>
</dbReference>
<dbReference type="Gene3D" id="6.10.140.1710">
    <property type="match status" value="1"/>
</dbReference>
<evidence type="ECO:0000256" key="2">
    <source>
        <dbReference type="ARBA" id="ARBA00023186"/>
    </source>
</evidence>
<comment type="similarity">
    <text evidence="1">Belongs to the proteasome subunit p27 family.</text>
</comment>
<dbReference type="GO" id="GO:0005737">
    <property type="term" value="C:cytoplasm"/>
    <property type="evidence" value="ECO:0007669"/>
    <property type="project" value="TreeGrafter"/>
</dbReference>